<feature type="compositionally biased region" description="Basic and acidic residues" evidence="1">
    <location>
        <begin position="51"/>
        <end position="64"/>
    </location>
</feature>
<feature type="compositionally biased region" description="Low complexity" evidence="1">
    <location>
        <begin position="71"/>
        <end position="83"/>
    </location>
</feature>
<evidence type="ECO:0000313" key="2">
    <source>
        <dbReference type="EMBL" id="CDS35876.1"/>
    </source>
</evidence>
<reference evidence="2" key="1">
    <citation type="journal article" date="2013" name="Nature">
        <title>The genomes of four tapeworm species reveal adaptations to parasitism.</title>
        <authorList>
            <person name="Tsai I.J."/>
            <person name="Zarowiecki M."/>
            <person name="Holroyd N."/>
            <person name="Garciarrubio A."/>
            <person name="Sanchez-Flores A."/>
            <person name="Brooks K.L."/>
            <person name="Tracey A."/>
            <person name="Bobes R.J."/>
            <person name="Fragoso G."/>
            <person name="Sciutto E."/>
            <person name="Aslett M."/>
            <person name="Beasley H."/>
            <person name="Bennett H.M."/>
            <person name="Cai J."/>
            <person name="Camicia F."/>
            <person name="Clark R."/>
            <person name="Cucher M."/>
            <person name="De Silva N."/>
            <person name="Day T.A."/>
            <person name="Deplazes P."/>
            <person name="Estrada K."/>
            <person name="Fernandez C."/>
            <person name="Holland P.W."/>
            <person name="Hou J."/>
            <person name="Hu S."/>
            <person name="Huckvale T."/>
            <person name="Hung S.S."/>
            <person name="Kamenetzky L."/>
            <person name="Keane J.A."/>
            <person name="Kiss F."/>
            <person name="Koziol U."/>
            <person name="Lambert O."/>
            <person name="Liu K."/>
            <person name="Luo X."/>
            <person name="Luo Y."/>
            <person name="Macchiaroli N."/>
            <person name="Nichol S."/>
            <person name="Paps J."/>
            <person name="Parkinson J."/>
            <person name="Pouchkina-Stantcheva N."/>
            <person name="Riddiford N."/>
            <person name="Rosenzvit M."/>
            <person name="Salinas G."/>
            <person name="Wasmuth J.D."/>
            <person name="Zamanian M."/>
            <person name="Zheng Y."/>
            <person name="Cai X."/>
            <person name="Soberon X."/>
            <person name="Olson P.D."/>
            <person name="Laclette J.P."/>
            <person name="Brehm K."/>
            <person name="Berriman M."/>
            <person name="Garciarrubio A."/>
            <person name="Bobes R.J."/>
            <person name="Fragoso G."/>
            <person name="Sanchez-Flores A."/>
            <person name="Estrada K."/>
            <person name="Cevallos M.A."/>
            <person name="Morett E."/>
            <person name="Gonzalez V."/>
            <person name="Portillo T."/>
            <person name="Ochoa-Leyva A."/>
            <person name="Jose M.V."/>
            <person name="Sciutto E."/>
            <person name="Landa A."/>
            <person name="Jimenez L."/>
            <person name="Valdes V."/>
            <person name="Carrero J.C."/>
            <person name="Larralde C."/>
            <person name="Morales-Montor J."/>
            <person name="Limon-Lason J."/>
            <person name="Soberon X."/>
            <person name="Laclette J.P."/>
        </authorList>
    </citation>
    <scope>NUCLEOTIDE SEQUENCE [LARGE SCALE GENOMIC DNA]</scope>
</reference>
<organism evidence="2 3">
    <name type="scientific">Echinococcus multilocularis</name>
    <name type="common">Fox tapeworm</name>
    <dbReference type="NCBI Taxonomy" id="6211"/>
    <lineage>
        <taxon>Eukaryota</taxon>
        <taxon>Metazoa</taxon>
        <taxon>Spiralia</taxon>
        <taxon>Lophotrochozoa</taxon>
        <taxon>Platyhelminthes</taxon>
        <taxon>Cestoda</taxon>
        <taxon>Eucestoda</taxon>
        <taxon>Cyclophyllidea</taxon>
        <taxon>Taeniidae</taxon>
        <taxon>Echinococcus</taxon>
    </lineage>
</organism>
<proteinExistence type="predicted"/>
<dbReference type="AlphaFoldDB" id="A0A068XYJ0"/>
<feature type="region of interest" description="Disordered" evidence="1">
    <location>
        <begin position="48"/>
        <end position="83"/>
    </location>
</feature>
<gene>
    <name evidence="2" type="ORF">EmuJ_001183200</name>
</gene>
<keyword evidence="3" id="KW-1185">Reference proteome</keyword>
<reference evidence="2" key="2">
    <citation type="submission" date="2015-11" db="EMBL/GenBank/DDBJ databases">
        <authorList>
            <person name="Zhang Y."/>
            <person name="Guo Z."/>
        </authorList>
    </citation>
    <scope>NUCLEOTIDE SEQUENCE</scope>
</reference>
<dbReference type="Proteomes" id="UP000017246">
    <property type="component" value="Unassembled WGS sequence"/>
</dbReference>
<accession>A0A068XYJ0</accession>
<name>A0A068XYJ0_ECHMU</name>
<sequence length="83" mass="9136">MQPILECDGCLPSGIGEELLLSWLLYHTGWAIPVAQIPSVRQEVLGRRKRSLETKGEEASRKNGDFVVRLSSPVPSDYSSPPS</sequence>
<evidence type="ECO:0000313" key="3">
    <source>
        <dbReference type="Proteomes" id="UP000017246"/>
    </source>
</evidence>
<dbReference type="EMBL" id="LN902841">
    <property type="protein sequence ID" value="CDS35876.1"/>
    <property type="molecule type" value="Genomic_DNA"/>
</dbReference>
<evidence type="ECO:0000256" key="1">
    <source>
        <dbReference type="SAM" id="MobiDB-lite"/>
    </source>
</evidence>
<protein>
    <submittedName>
        <fullName evidence="2">Expressed protein</fullName>
    </submittedName>
</protein>